<protein>
    <submittedName>
        <fullName evidence="2">DUF1295 domain-containing protein</fullName>
    </submittedName>
</protein>
<evidence type="ECO:0000313" key="3">
    <source>
        <dbReference type="Proteomes" id="UP001500957"/>
    </source>
</evidence>
<proteinExistence type="predicted"/>
<dbReference type="RefSeq" id="WP_425566043.1">
    <property type="nucleotide sequence ID" value="NZ_BAAAHE010000004.1"/>
</dbReference>
<dbReference type="PROSITE" id="PS50244">
    <property type="entry name" value="S5A_REDUCTASE"/>
    <property type="match status" value="1"/>
</dbReference>
<keyword evidence="1" id="KW-0812">Transmembrane</keyword>
<dbReference type="PANTHER" id="PTHR32251">
    <property type="entry name" value="3-OXO-5-ALPHA-STEROID 4-DEHYDROGENASE"/>
    <property type="match status" value="1"/>
</dbReference>
<keyword evidence="1" id="KW-0472">Membrane</keyword>
<dbReference type="Pfam" id="PF06966">
    <property type="entry name" value="DUF1295"/>
    <property type="match status" value="1"/>
</dbReference>
<sequence length="260" mass="27606">MTGFGIGFAASAGAVLLLMAGTFAVARKLGKHSVVDVAWGLGFAVVALVSLALASGNGTRSVLLAAMVVLWGGRLAWHIGRRNAGHGEDPRYSELLSKAPPERRTAYALRMIYGLQGALILFISLPVQAGTHADAAIGPLAVLGVAVWGIGLFFEAVGDHQLHAFKANPANRGQVMDRGLWRYTRHPNYFGDACVWWGVWLVAAETGVGALTVLSPVVLTFFLTKGTGAALTEKRMAGRPGFAEYVERTSGFVPLPPKQR</sequence>
<evidence type="ECO:0000256" key="1">
    <source>
        <dbReference type="SAM" id="Phobius"/>
    </source>
</evidence>
<dbReference type="InterPro" id="IPR010721">
    <property type="entry name" value="UstE-like"/>
</dbReference>
<name>A0ABN1G7S8_9ACTN</name>
<feature type="transmembrane region" description="Helical" evidence="1">
    <location>
        <begin position="6"/>
        <end position="25"/>
    </location>
</feature>
<dbReference type="Proteomes" id="UP001500957">
    <property type="component" value="Unassembled WGS sequence"/>
</dbReference>
<dbReference type="EMBL" id="BAAAHE010000004">
    <property type="protein sequence ID" value="GAA0605597.1"/>
    <property type="molecule type" value="Genomic_DNA"/>
</dbReference>
<dbReference type="PANTHER" id="PTHR32251:SF17">
    <property type="entry name" value="STEROID 5-ALPHA REDUCTASE C-TERMINAL DOMAIN-CONTAINING PROTEIN"/>
    <property type="match status" value="1"/>
</dbReference>
<feature type="transmembrane region" description="Helical" evidence="1">
    <location>
        <begin position="37"/>
        <end position="55"/>
    </location>
</feature>
<dbReference type="Gene3D" id="1.20.120.1630">
    <property type="match status" value="1"/>
</dbReference>
<keyword evidence="1" id="KW-1133">Transmembrane helix</keyword>
<accession>A0ABN1G7S8</accession>
<organism evidence="2 3">
    <name type="scientific">Sporichthya brevicatena</name>
    <dbReference type="NCBI Taxonomy" id="171442"/>
    <lineage>
        <taxon>Bacteria</taxon>
        <taxon>Bacillati</taxon>
        <taxon>Actinomycetota</taxon>
        <taxon>Actinomycetes</taxon>
        <taxon>Sporichthyales</taxon>
        <taxon>Sporichthyaceae</taxon>
        <taxon>Sporichthya</taxon>
    </lineage>
</organism>
<comment type="caution">
    <text evidence="2">The sequence shown here is derived from an EMBL/GenBank/DDBJ whole genome shotgun (WGS) entry which is preliminary data.</text>
</comment>
<feature type="transmembrane region" description="Helical" evidence="1">
    <location>
        <begin position="107"/>
        <end position="129"/>
    </location>
</feature>
<reference evidence="2 3" key="1">
    <citation type="journal article" date="2019" name="Int. J. Syst. Evol. Microbiol.">
        <title>The Global Catalogue of Microorganisms (GCM) 10K type strain sequencing project: providing services to taxonomists for standard genome sequencing and annotation.</title>
        <authorList>
            <consortium name="The Broad Institute Genomics Platform"/>
            <consortium name="The Broad Institute Genome Sequencing Center for Infectious Disease"/>
            <person name="Wu L."/>
            <person name="Ma J."/>
        </authorList>
    </citation>
    <scope>NUCLEOTIDE SEQUENCE [LARGE SCALE GENOMIC DNA]</scope>
    <source>
        <strain evidence="2 3">JCM 10671</strain>
    </source>
</reference>
<evidence type="ECO:0000313" key="2">
    <source>
        <dbReference type="EMBL" id="GAA0605597.1"/>
    </source>
</evidence>
<feature type="transmembrane region" description="Helical" evidence="1">
    <location>
        <begin position="135"/>
        <end position="157"/>
    </location>
</feature>
<gene>
    <name evidence="2" type="ORF">GCM10009547_04390</name>
</gene>
<keyword evidence="3" id="KW-1185">Reference proteome</keyword>